<organism evidence="1 2">
    <name type="scientific">Roseovarius aestuarii</name>
    <dbReference type="NCBI Taxonomy" id="475083"/>
    <lineage>
        <taxon>Bacteria</taxon>
        <taxon>Pseudomonadati</taxon>
        <taxon>Pseudomonadota</taxon>
        <taxon>Alphaproteobacteria</taxon>
        <taxon>Rhodobacterales</taxon>
        <taxon>Roseobacteraceae</taxon>
        <taxon>Roseovarius</taxon>
    </lineage>
</organism>
<dbReference type="EMBL" id="FWXB01000013">
    <property type="protein sequence ID" value="SMC13342.1"/>
    <property type="molecule type" value="Genomic_DNA"/>
</dbReference>
<dbReference type="Proteomes" id="UP000193224">
    <property type="component" value="Unassembled WGS sequence"/>
</dbReference>
<name>A0A1X7BUN3_9RHOB</name>
<protein>
    <submittedName>
        <fullName evidence="1">Uncharacterized protein</fullName>
    </submittedName>
</protein>
<keyword evidence="2" id="KW-1185">Reference proteome</keyword>
<accession>A0A1X7BUN3</accession>
<sequence>MQTSQQKVADTATSNEERSEIFSRIFQSDVSSFMQLEWLLDAIEQHNRRETCL</sequence>
<proteinExistence type="predicted"/>
<reference evidence="1 2" key="1">
    <citation type="submission" date="2017-03" db="EMBL/GenBank/DDBJ databases">
        <authorList>
            <person name="Afonso C.L."/>
            <person name="Miller P.J."/>
            <person name="Scott M.A."/>
            <person name="Spackman E."/>
            <person name="Goraichik I."/>
            <person name="Dimitrov K.M."/>
            <person name="Suarez D.L."/>
            <person name="Swayne D.E."/>
        </authorList>
    </citation>
    <scope>NUCLEOTIDE SEQUENCE [LARGE SCALE GENOMIC DNA]</scope>
    <source>
        <strain evidence="1 2">CECT 7745</strain>
    </source>
</reference>
<dbReference type="AlphaFoldDB" id="A0A1X7BUN3"/>
<evidence type="ECO:0000313" key="2">
    <source>
        <dbReference type="Proteomes" id="UP000193224"/>
    </source>
</evidence>
<evidence type="ECO:0000313" key="1">
    <source>
        <dbReference type="EMBL" id="SMC13342.1"/>
    </source>
</evidence>
<gene>
    <name evidence="1" type="ORF">ROA7745_03188</name>
</gene>